<protein>
    <recommendedName>
        <fullName evidence="1">BTB domain-containing protein</fullName>
    </recommendedName>
</protein>
<dbReference type="SMART" id="SM00225">
    <property type="entry name" value="BTB"/>
    <property type="match status" value="1"/>
</dbReference>
<dbReference type="EMBL" id="KV426008">
    <property type="protein sequence ID" value="KZV92460.1"/>
    <property type="molecule type" value="Genomic_DNA"/>
</dbReference>
<dbReference type="STRING" id="1314781.A0A165HTY6"/>
<accession>A0A165HTY6</accession>
<reference evidence="2 3" key="1">
    <citation type="journal article" date="2016" name="Mol. Biol. Evol.">
        <title>Comparative Genomics of Early-Diverging Mushroom-Forming Fungi Provides Insights into the Origins of Lignocellulose Decay Capabilities.</title>
        <authorList>
            <person name="Nagy L.G."/>
            <person name="Riley R."/>
            <person name="Tritt A."/>
            <person name="Adam C."/>
            <person name="Daum C."/>
            <person name="Floudas D."/>
            <person name="Sun H."/>
            <person name="Yadav J.S."/>
            <person name="Pangilinan J."/>
            <person name="Larsson K.H."/>
            <person name="Matsuura K."/>
            <person name="Barry K."/>
            <person name="Labutti K."/>
            <person name="Kuo R."/>
            <person name="Ohm R.A."/>
            <person name="Bhattacharya S.S."/>
            <person name="Shirouzu T."/>
            <person name="Yoshinaga Y."/>
            <person name="Martin F.M."/>
            <person name="Grigoriev I.V."/>
            <person name="Hibbett D.S."/>
        </authorList>
    </citation>
    <scope>NUCLEOTIDE SEQUENCE [LARGE SCALE GENOMIC DNA]</scope>
    <source>
        <strain evidence="2 3">HHB12029</strain>
    </source>
</reference>
<feature type="domain" description="BTB" evidence="1">
    <location>
        <begin position="21"/>
        <end position="85"/>
    </location>
</feature>
<dbReference type="InterPro" id="IPR000210">
    <property type="entry name" value="BTB/POZ_dom"/>
</dbReference>
<dbReference type="Gene3D" id="3.30.710.10">
    <property type="entry name" value="Potassium Channel Kv1.1, Chain A"/>
    <property type="match status" value="1"/>
</dbReference>
<dbReference type="SUPFAM" id="SSF54695">
    <property type="entry name" value="POZ domain"/>
    <property type="match status" value="1"/>
</dbReference>
<dbReference type="CDD" id="cd18186">
    <property type="entry name" value="BTB_POZ_ZBTB_KLHL-like"/>
    <property type="match status" value="1"/>
</dbReference>
<dbReference type="Pfam" id="PF00651">
    <property type="entry name" value="BTB"/>
    <property type="match status" value="1"/>
</dbReference>
<evidence type="ECO:0000313" key="2">
    <source>
        <dbReference type="EMBL" id="KZV92460.1"/>
    </source>
</evidence>
<gene>
    <name evidence="2" type="ORF">EXIGLDRAFT_836459</name>
</gene>
<organism evidence="2 3">
    <name type="scientific">Exidia glandulosa HHB12029</name>
    <dbReference type="NCBI Taxonomy" id="1314781"/>
    <lineage>
        <taxon>Eukaryota</taxon>
        <taxon>Fungi</taxon>
        <taxon>Dikarya</taxon>
        <taxon>Basidiomycota</taxon>
        <taxon>Agaricomycotina</taxon>
        <taxon>Agaricomycetes</taxon>
        <taxon>Auriculariales</taxon>
        <taxon>Exidiaceae</taxon>
        <taxon>Exidia</taxon>
    </lineage>
</organism>
<dbReference type="OrthoDB" id="3204157at2759"/>
<proteinExistence type="predicted"/>
<dbReference type="InParanoid" id="A0A165HTY6"/>
<sequence>MKCSSGCSCSPVTRCDELWFEDGNLVLQAQHTQYKVHRSLMANRSDFFRDMLTLPCATEGTEAAPLFLPDVSEKHFTVLMKFLYSQWGDDLKFTTDDWLSVVRLAHRFQFPSVLRVATSKCSDLAPDLKLYWAETLNITSWSLPARRAAVLSFDASGDPSDLYNTIWPKIYRARDAVAQARLTHMQRCITARNALPDPPPPFCEHTMSALAIVLPHTPRKHLLSAYFKALSEGAQCKSGPGCAMFDEEMMLRWLPAEEIEYEIIDESWCSNTHRREKYWETNGVERPHPVMPAGAVTLLTSQPMGILRFVTNILYTL</sequence>
<dbReference type="Proteomes" id="UP000077266">
    <property type="component" value="Unassembled WGS sequence"/>
</dbReference>
<name>A0A165HTY6_EXIGL</name>
<dbReference type="AlphaFoldDB" id="A0A165HTY6"/>
<dbReference type="PROSITE" id="PS50097">
    <property type="entry name" value="BTB"/>
    <property type="match status" value="1"/>
</dbReference>
<keyword evidence="3" id="KW-1185">Reference proteome</keyword>
<evidence type="ECO:0000313" key="3">
    <source>
        <dbReference type="Proteomes" id="UP000077266"/>
    </source>
</evidence>
<evidence type="ECO:0000259" key="1">
    <source>
        <dbReference type="PROSITE" id="PS50097"/>
    </source>
</evidence>
<dbReference type="InterPro" id="IPR011333">
    <property type="entry name" value="SKP1/BTB/POZ_sf"/>
</dbReference>